<dbReference type="KEGG" id="bbh:BN112_1392"/>
<gene>
    <name evidence="3" type="ORF">BN112_1392</name>
</gene>
<dbReference type="RefSeq" id="WP_003812662.1">
    <property type="nucleotide sequence ID" value="NC_019382.1"/>
</dbReference>
<dbReference type="EMBL" id="HE965806">
    <property type="protein sequence ID" value="CCJ53309.1"/>
    <property type="molecule type" value="Genomic_DNA"/>
</dbReference>
<dbReference type="Proteomes" id="UP000007564">
    <property type="component" value="Chromosome"/>
</dbReference>
<evidence type="ECO:0000256" key="2">
    <source>
        <dbReference type="SAM" id="SignalP"/>
    </source>
</evidence>
<keyword evidence="2" id="KW-0732">Signal</keyword>
<feature type="chain" id="PRO_5002197461" evidence="2">
    <location>
        <begin position="19"/>
        <end position="124"/>
    </location>
</feature>
<proteinExistence type="predicted"/>
<feature type="signal peptide" evidence="2">
    <location>
        <begin position="1"/>
        <end position="18"/>
    </location>
</feature>
<accession>A0A0C6P0Z1</accession>
<dbReference type="OrthoDB" id="8929716at2"/>
<reference evidence="3 4" key="1">
    <citation type="journal article" date="2012" name="BMC Genomics">
        <title>Comparative genomics of the classical Bordetella subspecies: the evolution and exchange of virulence-associated diversity amongst closely related pathogens.</title>
        <authorList>
            <person name="Park J."/>
            <person name="Zhang Y."/>
            <person name="Buboltz A.M."/>
            <person name="Zhang X."/>
            <person name="Schuster S.C."/>
            <person name="Ahuja U."/>
            <person name="Liu M."/>
            <person name="Miller J.F."/>
            <person name="Sebaihia M."/>
            <person name="Bentley S.D."/>
            <person name="Parkhill J."/>
            <person name="Harvill E.T."/>
        </authorList>
    </citation>
    <scope>NUCLEOTIDE SEQUENCE [LARGE SCALE GENOMIC DNA]</scope>
    <source>
        <strain evidence="3 4">253</strain>
    </source>
</reference>
<evidence type="ECO:0000313" key="4">
    <source>
        <dbReference type="Proteomes" id="UP000007564"/>
    </source>
</evidence>
<evidence type="ECO:0000313" key="3">
    <source>
        <dbReference type="EMBL" id="CCJ53309.1"/>
    </source>
</evidence>
<name>A0A0C6P0Z1_BORBO</name>
<organism evidence="3 4">
    <name type="scientific">Bordetella bronchiseptica 253</name>
    <dbReference type="NCBI Taxonomy" id="568707"/>
    <lineage>
        <taxon>Bacteria</taxon>
        <taxon>Pseudomonadati</taxon>
        <taxon>Pseudomonadota</taxon>
        <taxon>Betaproteobacteria</taxon>
        <taxon>Burkholderiales</taxon>
        <taxon>Alcaligenaceae</taxon>
        <taxon>Bordetella</taxon>
    </lineage>
</organism>
<evidence type="ECO:0000256" key="1">
    <source>
        <dbReference type="SAM" id="MobiDB-lite"/>
    </source>
</evidence>
<dbReference type="HOGENOM" id="CLU_163183_0_0_4"/>
<sequence length="124" mass="12808">MKKIAALIIALAAAPALAKLPPPTPEAAAKAKETAAKAAWSGKMDAFRLCRVQDEVAATYFERAKAAGKTTRAPMATPECKDPGPFVYNAEDKPREASGAHSPADTAAKPPSTPAPAAEQKPGQ</sequence>
<feature type="compositionally biased region" description="Low complexity" evidence="1">
    <location>
        <begin position="102"/>
        <end position="118"/>
    </location>
</feature>
<protein>
    <submittedName>
        <fullName evidence="3">Putative exported protein</fullName>
    </submittedName>
</protein>
<dbReference type="AlphaFoldDB" id="A0A0C6P0Z1"/>
<feature type="region of interest" description="Disordered" evidence="1">
    <location>
        <begin position="66"/>
        <end position="124"/>
    </location>
</feature>
<dbReference type="GeneID" id="93203709"/>